<feature type="transmembrane region" description="Helical" evidence="17">
    <location>
        <begin position="273"/>
        <end position="298"/>
    </location>
</feature>
<sequence>MFKKMLRSYDYSLIIAVILLSLFGLVMVYSASEAMAVQRYGVSSDFFYQKQKFFMIIAFFVFVLTALFPYKALKNNKVLMVLVAGSISVLMVLDLFGHVAGGAKSWIKLGPISIEPSEFVKLCVIIYLSAVYAKKQTYINEFNKGVVPPLIYLALVCFLIASQPDFGTVELILAFSTAIIVSSGISFKNLFKLAGIALLVLIPMVIIFHNKIFTAKRMDRFSVMNDPFSASQTSGYHLVNSYLAIGSGGINGLGLGKSIEKLGYLPEPHTDFIIAVIAEELGIWGVGFVILSLAFIVLKGFRIATRCKDPFGSLLATGISSMIGIQAFVNLAGVSGLLPLAGVPLPFVSYGGSSLIQLAIAVGILVNVSMFMNYEKKYKNNTQQNEKIKSHKKNVFYLRN</sequence>
<reference evidence="19" key="1">
    <citation type="submission" date="2015-05" db="EMBL/GenBank/DDBJ databases">
        <authorList>
            <person name="Urmite Genomes"/>
        </authorList>
    </citation>
    <scope>NUCLEOTIDE SEQUENCE [LARGE SCALE GENOMIC DNA]</scope>
    <source>
        <strain evidence="19">LF1</strain>
    </source>
</reference>
<dbReference type="Proteomes" id="UP000199087">
    <property type="component" value="Unassembled WGS sequence"/>
</dbReference>
<dbReference type="GO" id="GO:0051301">
    <property type="term" value="P:cell division"/>
    <property type="evidence" value="ECO:0007669"/>
    <property type="project" value="InterPro"/>
</dbReference>
<dbReference type="PROSITE" id="PS00428">
    <property type="entry name" value="FTSW_RODA_SPOVE"/>
    <property type="match status" value="1"/>
</dbReference>
<evidence type="ECO:0000256" key="12">
    <source>
        <dbReference type="ARBA" id="ARBA00041185"/>
    </source>
</evidence>
<evidence type="ECO:0000256" key="10">
    <source>
        <dbReference type="ARBA" id="ARBA00033270"/>
    </source>
</evidence>
<feature type="transmembrane region" description="Helical" evidence="17">
    <location>
        <begin position="310"/>
        <end position="334"/>
    </location>
</feature>
<feature type="transmembrane region" description="Helical" evidence="17">
    <location>
        <begin position="118"/>
        <end position="134"/>
    </location>
</feature>
<feature type="transmembrane region" description="Helical" evidence="17">
    <location>
        <begin position="146"/>
        <end position="162"/>
    </location>
</feature>
<dbReference type="InterPro" id="IPR001182">
    <property type="entry name" value="FtsW/RodA"/>
</dbReference>
<comment type="function">
    <text evidence="16">Peptidoglycan polymerase that is essential for cell division.</text>
</comment>
<keyword evidence="3" id="KW-0808">Transferase</keyword>
<dbReference type="Pfam" id="PF01098">
    <property type="entry name" value="FTSW_RODA_SPOVE"/>
    <property type="match status" value="1"/>
</dbReference>
<comment type="catalytic activity">
    <reaction evidence="15">
        <text>[GlcNAc-(1-&gt;4)-Mur2Ac(oyl-L-Ala-gamma-D-Glu-L-Lys-D-Ala-D-Ala)](n)-di-trans,octa-cis-undecaprenyl diphosphate + beta-D-GlcNAc-(1-&gt;4)-Mur2Ac(oyl-L-Ala-gamma-D-Glu-L-Lys-D-Ala-D-Ala)-di-trans,octa-cis-undecaprenyl diphosphate = [GlcNAc-(1-&gt;4)-Mur2Ac(oyl-L-Ala-gamma-D-Glu-L-Lys-D-Ala-D-Ala)](n+1)-di-trans,octa-cis-undecaprenyl diphosphate + di-trans,octa-cis-undecaprenyl diphosphate + H(+)</text>
        <dbReference type="Rhea" id="RHEA:23708"/>
        <dbReference type="Rhea" id="RHEA-COMP:9602"/>
        <dbReference type="Rhea" id="RHEA-COMP:9603"/>
        <dbReference type="ChEBI" id="CHEBI:15378"/>
        <dbReference type="ChEBI" id="CHEBI:58405"/>
        <dbReference type="ChEBI" id="CHEBI:60033"/>
        <dbReference type="ChEBI" id="CHEBI:78435"/>
        <dbReference type="EC" id="2.4.99.28"/>
    </reaction>
</comment>
<dbReference type="GO" id="GO:0005886">
    <property type="term" value="C:plasma membrane"/>
    <property type="evidence" value="ECO:0007669"/>
    <property type="project" value="TreeGrafter"/>
</dbReference>
<organism evidence="18 19">
    <name type="scientific">Neobacillus massiliamazoniensis</name>
    <dbReference type="NCBI Taxonomy" id="1499688"/>
    <lineage>
        <taxon>Bacteria</taxon>
        <taxon>Bacillati</taxon>
        <taxon>Bacillota</taxon>
        <taxon>Bacilli</taxon>
        <taxon>Bacillales</taxon>
        <taxon>Bacillaceae</taxon>
        <taxon>Neobacillus</taxon>
    </lineage>
</organism>
<feature type="transmembrane region" description="Helical" evidence="17">
    <location>
        <begin position="12"/>
        <end position="32"/>
    </location>
</feature>
<comment type="similarity">
    <text evidence="11">Belongs to the SEDS family. FtsW subfamily.</text>
</comment>
<evidence type="ECO:0000256" key="11">
    <source>
        <dbReference type="ARBA" id="ARBA00038053"/>
    </source>
</evidence>
<evidence type="ECO:0000313" key="18">
    <source>
        <dbReference type="EMBL" id="CRK83193.1"/>
    </source>
</evidence>
<evidence type="ECO:0000256" key="16">
    <source>
        <dbReference type="ARBA" id="ARBA00049966"/>
    </source>
</evidence>
<keyword evidence="19" id="KW-1185">Reference proteome</keyword>
<dbReference type="OrthoDB" id="9768187at2"/>
<evidence type="ECO:0000256" key="7">
    <source>
        <dbReference type="ARBA" id="ARBA00022989"/>
    </source>
</evidence>
<dbReference type="GO" id="GO:0015648">
    <property type="term" value="F:lipid-linked peptidoglycan transporter activity"/>
    <property type="evidence" value="ECO:0007669"/>
    <property type="project" value="TreeGrafter"/>
</dbReference>
<feature type="transmembrane region" description="Helical" evidence="17">
    <location>
        <begin position="78"/>
        <end position="97"/>
    </location>
</feature>
<dbReference type="RefSeq" id="WP_090635469.1">
    <property type="nucleotide sequence ID" value="NZ_CVRB01000003.1"/>
</dbReference>
<keyword evidence="5" id="KW-0133">Cell shape</keyword>
<gene>
    <name evidence="18" type="primary">ftsW_2</name>
    <name evidence="18" type="ORF">BN000_03153</name>
</gene>
<keyword evidence="2" id="KW-0328">Glycosyltransferase</keyword>
<protein>
    <recommendedName>
        <fullName evidence="12">Probable peptidoglycan glycosyltransferase FtsW</fullName>
        <ecNumber evidence="14">2.4.99.28</ecNumber>
    </recommendedName>
    <alternativeName>
        <fullName evidence="13">Cell division protein FtsW</fullName>
    </alternativeName>
    <alternativeName>
        <fullName evidence="10">Cell wall polymerase</fullName>
    </alternativeName>
    <alternativeName>
        <fullName evidence="9">Peptidoglycan polymerase</fullName>
    </alternativeName>
</protein>
<evidence type="ECO:0000313" key="19">
    <source>
        <dbReference type="Proteomes" id="UP000199087"/>
    </source>
</evidence>
<evidence type="ECO:0000256" key="6">
    <source>
        <dbReference type="ARBA" id="ARBA00022984"/>
    </source>
</evidence>
<evidence type="ECO:0000256" key="8">
    <source>
        <dbReference type="ARBA" id="ARBA00023136"/>
    </source>
</evidence>
<evidence type="ECO:0000256" key="17">
    <source>
        <dbReference type="SAM" id="Phobius"/>
    </source>
</evidence>
<evidence type="ECO:0000256" key="3">
    <source>
        <dbReference type="ARBA" id="ARBA00022679"/>
    </source>
</evidence>
<dbReference type="EMBL" id="CVRB01000003">
    <property type="protein sequence ID" value="CRK83193.1"/>
    <property type="molecule type" value="Genomic_DNA"/>
</dbReference>
<evidence type="ECO:0000256" key="13">
    <source>
        <dbReference type="ARBA" id="ARBA00041418"/>
    </source>
</evidence>
<feature type="transmembrane region" description="Helical" evidence="17">
    <location>
        <begin position="234"/>
        <end position="253"/>
    </location>
</feature>
<evidence type="ECO:0000256" key="5">
    <source>
        <dbReference type="ARBA" id="ARBA00022960"/>
    </source>
</evidence>
<dbReference type="PANTHER" id="PTHR30474:SF2">
    <property type="entry name" value="PEPTIDOGLYCAN GLYCOSYLTRANSFERASE FTSW-RELATED"/>
    <property type="match status" value="1"/>
</dbReference>
<evidence type="ECO:0000256" key="4">
    <source>
        <dbReference type="ARBA" id="ARBA00022692"/>
    </source>
</evidence>
<feature type="transmembrane region" description="Helical" evidence="17">
    <location>
        <begin position="193"/>
        <end position="213"/>
    </location>
</feature>
<dbReference type="GO" id="GO:0009252">
    <property type="term" value="P:peptidoglycan biosynthetic process"/>
    <property type="evidence" value="ECO:0007669"/>
    <property type="project" value="UniProtKB-KW"/>
</dbReference>
<dbReference type="GO" id="GO:0008955">
    <property type="term" value="F:peptidoglycan glycosyltransferase activity"/>
    <property type="evidence" value="ECO:0007669"/>
    <property type="project" value="UniProtKB-EC"/>
</dbReference>
<accession>A0A0U1NYW6</accession>
<dbReference type="STRING" id="1499688.BN000_03153"/>
<dbReference type="PANTHER" id="PTHR30474">
    <property type="entry name" value="CELL CYCLE PROTEIN"/>
    <property type="match status" value="1"/>
</dbReference>
<dbReference type="EC" id="2.4.99.28" evidence="14"/>
<feature type="transmembrane region" description="Helical" evidence="17">
    <location>
        <begin position="354"/>
        <end position="374"/>
    </location>
</feature>
<dbReference type="GO" id="GO:0032153">
    <property type="term" value="C:cell division site"/>
    <property type="evidence" value="ECO:0007669"/>
    <property type="project" value="TreeGrafter"/>
</dbReference>
<keyword evidence="6" id="KW-0573">Peptidoglycan synthesis</keyword>
<feature type="transmembrane region" description="Helical" evidence="17">
    <location>
        <begin position="53"/>
        <end position="72"/>
    </location>
</feature>
<evidence type="ECO:0000256" key="1">
    <source>
        <dbReference type="ARBA" id="ARBA00004141"/>
    </source>
</evidence>
<comment type="subcellular location">
    <subcellularLocation>
        <location evidence="1">Membrane</location>
        <topology evidence="1">Multi-pass membrane protein</topology>
    </subcellularLocation>
</comment>
<dbReference type="AlphaFoldDB" id="A0A0U1NYW6"/>
<evidence type="ECO:0000256" key="9">
    <source>
        <dbReference type="ARBA" id="ARBA00032370"/>
    </source>
</evidence>
<evidence type="ECO:0000256" key="2">
    <source>
        <dbReference type="ARBA" id="ARBA00022676"/>
    </source>
</evidence>
<evidence type="ECO:0000256" key="15">
    <source>
        <dbReference type="ARBA" id="ARBA00049902"/>
    </source>
</evidence>
<name>A0A0U1NYW6_9BACI</name>
<dbReference type="GO" id="GO:0008360">
    <property type="term" value="P:regulation of cell shape"/>
    <property type="evidence" value="ECO:0007669"/>
    <property type="project" value="UniProtKB-KW"/>
</dbReference>
<keyword evidence="4 17" id="KW-0812">Transmembrane</keyword>
<evidence type="ECO:0000256" key="14">
    <source>
        <dbReference type="ARBA" id="ARBA00044770"/>
    </source>
</evidence>
<keyword evidence="7 17" id="KW-1133">Transmembrane helix</keyword>
<keyword evidence="8 17" id="KW-0472">Membrane</keyword>
<proteinExistence type="inferred from homology"/>
<dbReference type="InterPro" id="IPR018365">
    <property type="entry name" value="Cell_cycle_FtsW-rel_CS"/>
</dbReference>